<keyword evidence="7" id="KW-0460">Magnesium</keyword>
<dbReference type="InterPro" id="IPR000715">
    <property type="entry name" value="Glycosyl_transferase_4"/>
</dbReference>
<evidence type="ECO:0000256" key="5">
    <source>
        <dbReference type="ARBA" id="ARBA00022989"/>
    </source>
</evidence>
<evidence type="ECO:0000256" key="2">
    <source>
        <dbReference type="ARBA" id="ARBA00022475"/>
    </source>
</evidence>
<protein>
    <submittedName>
        <fullName evidence="9">Glycosyl transferase</fullName>
    </submittedName>
</protein>
<evidence type="ECO:0000256" key="7">
    <source>
        <dbReference type="PIRSR" id="PIRSR600715-1"/>
    </source>
</evidence>
<dbReference type="Proteomes" id="UP000298781">
    <property type="component" value="Chromosome"/>
</dbReference>
<feature type="transmembrane region" description="Helical" evidence="8">
    <location>
        <begin position="99"/>
        <end position="120"/>
    </location>
</feature>
<evidence type="ECO:0000313" key="10">
    <source>
        <dbReference type="Proteomes" id="UP000298781"/>
    </source>
</evidence>
<keyword evidence="5 8" id="KW-1133">Transmembrane helix</keyword>
<dbReference type="AlphaFoldDB" id="A0A4D7B5B1"/>
<feature type="transmembrane region" description="Helical" evidence="8">
    <location>
        <begin position="71"/>
        <end position="87"/>
    </location>
</feature>
<dbReference type="GO" id="GO:0009103">
    <property type="term" value="P:lipopolysaccharide biosynthetic process"/>
    <property type="evidence" value="ECO:0007669"/>
    <property type="project" value="TreeGrafter"/>
</dbReference>
<dbReference type="Pfam" id="PF00953">
    <property type="entry name" value="Glycos_transf_4"/>
    <property type="match status" value="1"/>
</dbReference>
<keyword evidence="2" id="KW-1003">Cell membrane</keyword>
<evidence type="ECO:0000256" key="6">
    <source>
        <dbReference type="ARBA" id="ARBA00023136"/>
    </source>
</evidence>
<feature type="binding site" evidence="7">
    <location>
        <position position="206"/>
    </location>
    <ligand>
        <name>Mg(2+)</name>
        <dbReference type="ChEBI" id="CHEBI:18420"/>
    </ligand>
</feature>
<comment type="subcellular location">
    <subcellularLocation>
        <location evidence="1">Cell membrane</location>
        <topology evidence="1">Multi-pass membrane protein</topology>
    </subcellularLocation>
</comment>
<dbReference type="RefSeq" id="WP_136958658.1">
    <property type="nucleotide sequence ID" value="NZ_CP039690.1"/>
</dbReference>
<feature type="transmembrane region" description="Helical" evidence="8">
    <location>
        <begin position="279"/>
        <end position="299"/>
    </location>
</feature>
<dbReference type="PANTHER" id="PTHR22926">
    <property type="entry name" value="PHOSPHO-N-ACETYLMURAMOYL-PENTAPEPTIDE-TRANSFERASE"/>
    <property type="match status" value="1"/>
</dbReference>
<feature type="transmembrane region" description="Helical" evidence="8">
    <location>
        <begin position="45"/>
        <end position="64"/>
    </location>
</feature>
<keyword evidence="4 8" id="KW-0812">Transmembrane</keyword>
<accession>A0A4D7B5B1</accession>
<dbReference type="GO" id="GO:0046872">
    <property type="term" value="F:metal ion binding"/>
    <property type="evidence" value="ECO:0007669"/>
    <property type="project" value="UniProtKB-KW"/>
</dbReference>
<dbReference type="OrthoDB" id="9783652at2"/>
<sequence length="336" mass="34655">MFSAYAALVAAISTWVLIALSRPLLTRLALARPNGRSSHRQPVPQGAGLAMVAAALVIILIAYGTRPARDVACLAFAVLGLTALGFADDIRPLRWRLKLGLQALCCVVAVAGLPASLRLVPVESLFWAERAVMALALLAMVNIVNFIDGIDEISAAHAAPALAAAAIAGALSLASATTGLTAATGFGAVAGFWLWNRHPARIFLGDAGSLPLGLVIGWLAIHLSAEGALAAGLLIVLYPVADATITLADRLRRGRNVAEPHRDHGYQRAVDSGLPVRRVAATVALVASATAVLALVTLAAPHPVVQAGCLVVGLGWVVLPITGWIRRKAPSTGTGP</sequence>
<evidence type="ECO:0000256" key="3">
    <source>
        <dbReference type="ARBA" id="ARBA00022679"/>
    </source>
</evidence>
<keyword evidence="10" id="KW-1185">Reference proteome</keyword>
<comment type="cofactor">
    <cofactor evidence="7">
        <name>Mg(2+)</name>
        <dbReference type="ChEBI" id="CHEBI:18420"/>
    </cofactor>
</comment>
<dbReference type="EMBL" id="CP039690">
    <property type="protein sequence ID" value="QCI63197.1"/>
    <property type="molecule type" value="Genomic_DNA"/>
</dbReference>
<name>A0A4D7B5B1_9HYPH</name>
<gene>
    <name evidence="9" type="ORF">E8M01_02455</name>
</gene>
<dbReference type="KEGG" id="pstg:E8M01_02455"/>
<evidence type="ECO:0000256" key="1">
    <source>
        <dbReference type="ARBA" id="ARBA00004651"/>
    </source>
</evidence>
<dbReference type="GO" id="GO:0071555">
    <property type="term" value="P:cell wall organization"/>
    <property type="evidence" value="ECO:0007669"/>
    <property type="project" value="TreeGrafter"/>
</dbReference>
<dbReference type="GO" id="GO:0016780">
    <property type="term" value="F:phosphotransferase activity, for other substituted phosphate groups"/>
    <property type="evidence" value="ECO:0007669"/>
    <property type="project" value="InterPro"/>
</dbReference>
<reference evidence="9 10" key="1">
    <citation type="submission" date="2019-04" db="EMBL/GenBank/DDBJ databases">
        <title>Phreatobacter aquaticus sp. nov.</title>
        <authorList>
            <person name="Choi A."/>
        </authorList>
    </citation>
    <scope>NUCLEOTIDE SEQUENCE [LARGE SCALE GENOMIC DNA]</scope>
    <source>
        <strain evidence="9 10">KCTC 52518</strain>
    </source>
</reference>
<keyword evidence="6 8" id="KW-0472">Membrane</keyword>
<dbReference type="PANTHER" id="PTHR22926:SF3">
    <property type="entry name" value="UNDECAPRENYL-PHOSPHATE ALPHA-N-ACETYLGLUCOSAMINYL 1-PHOSPHATE TRANSFERASE"/>
    <property type="match status" value="1"/>
</dbReference>
<evidence type="ECO:0000313" key="9">
    <source>
        <dbReference type="EMBL" id="QCI63197.1"/>
    </source>
</evidence>
<proteinExistence type="predicted"/>
<feature type="binding site" evidence="7">
    <location>
        <position position="145"/>
    </location>
    <ligand>
        <name>Mg(2+)</name>
        <dbReference type="ChEBI" id="CHEBI:18420"/>
    </ligand>
</feature>
<dbReference type="GO" id="GO:0005886">
    <property type="term" value="C:plasma membrane"/>
    <property type="evidence" value="ECO:0007669"/>
    <property type="project" value="UniProtKB-SubCell"/>
</dbReference>
<feature type="transmembrane region" description="Helical" evidence="8">
    <location>
        <begin position="132"/>
        <end position="150"/>
    </location>
</feature>
<evidence type="ECO:0000256" key="4">
    <source>
        <dbReference type="ARBA" id="ARBA00022692"/>
    </source>
</evidence>
<keyword evidence="7" id="KW-0479">Metal-binding</keyword>
<organism evidence="9 10">
    <name type="scientific">Phreatobacter stygius</name>
    <dbReference type="NCBI Taxonomy" id="1940610"/>
    <lineage>
        <taxon>Bacteria</taxon>
        <taxon>Pseudomonadati</taxon>
        <taxon>Pseudomonadota</taxon>
        <taxon>Alphaproteobacteria</taxon>
        <taxon>Hyphomicrobiales</taxon>
        <taxon>Phreatobacteraceae</taxon>
        <taxon>Phreatobacter</taxon>
    </lineage>
</organism>
<feature type="transmembrane region" description="Helical" evidence="8">
    <location>
        <begin position="162"/>
        <end position="195"/>
    </location>
</feature>
<dbReference type="GO" id="GO:0044038">
    <property type="term" value="P:cell wall macromolecule biosynthetic process"/>
    <property type="evidence" value="ECO:0007669"/>
    <property type="project" value="TreeGrafter"/>
</dbReference>
<feature type="transmembrane region" description="Helical" evidence="8">
    <location>
        <begin position="305"/>
        <end position="325"/>
    </location>
</feature>
<keyword evidence="3 9" id="KW-0808">Transferase</keyword>
<evidence type="ECO:0000256" key="8">
    <source>
        <dbReference type="SAM" id="Phobius"/>
    </source>
</evidence>